<sequence>MRMAIVIWKMCMVENEWEEEWANLERCQFEVWMGNCDLKIAMGENEWEGRKDWGQLQLGRKGANPESDCDFEIAIIVGGAVYEKGRVI</sequence>
<organism evidence="1 2">
    <name type="scientific">Galdieria sulphuraria</name>
    <name type="common">Red alga</name>
    <dbReference type="NCBI Taxonomy" id="130081"/>
    <lineage>
        <taxon>Eukaryota</taxon>
        <taxon>Rhodophyta</taxon>
        <taxon>Bangiophyceae</taxon>
        <taxon>Galdieriales</taxon>
        <taxon>Galdieriaceae</taxon>
        <taxon>Galdieria</taxon>
    </lineage>
</organism>
<dbReference type="RefSeq" id="XP_005705052.1">
    <property type="nucleotide sequence ID" value="XM_005704995.1"/>
</dbReference>
<dbReference type="KEGG" id="gsl:Gasu_39110"/>
<evidence type="ECO:0000313" key="2">
    <source>
        <dbReference type="Proteomes" id="UP000030680"/>
    </source>
</evidence>
<reference evidence="2" key="1">
    <citation type="journal article" date="2013" name="Science">
        <title>Gene transfer from bacteria and archaea facilitated evolution of an extremophilic eukaryote.</title>
        <authorList>
            <person name="Schonknecht G."/>
            <person name="Chen W.H."/>
            <person name="Ternes C.M."/>
            <person name="Barbier G.G."/>
            <person name="Shrestha R.P."/>
            <person name="Stanke M."/>
            <person name="Brautigam A."/>
            <person name="Baker B.J."/>
            <person name="Banfield J.F."/>
            <person name="Garavito R.M."/>
            <person name="Carr K."/>
            <person name="Wilkerson C."/>
            <person name="Rensing S.A."/>
            <person name="Gagneul D."/>
            <person name="Dickenson N.E."/>
            <person name="Oesterhelt C."/>
            <person name="Lercher M.J."/>
            <person name="Weber A.P."/>
        </authorList>
    </citation>
    <scope>NUCLEOTIDE SEQUENCE [LARGE SCALE GENOMIC DNA]</scope>
    <source>
        <strain evidence="2">074W</strain>
    </source>
</reference>
<keyword evidence="2" id="KW-1185">Reference proteome</keyword>
<dbReference type="EMBL" id="KB454518">
    <property type="protein sequence ID" value="EME28532.1"/>
    <property type="molecule type" value="Genomic_DNA"/>
</dbReference>
<proteinExistence type="predicted"/>
<evidence type="ECO:0000313" key="1">
    <source>
        <dbReference type="EMBL" id="EME28532.1"/>
    </source>
</evidence>
<dbReference type="AlphaFoldDB" id="M2XEW5"/>
<dbReference type="Gramene" id="EME28532">
    <property type="protein sequence ID" value="EME28532"/>
    <property type="gene ID" value="Gasu_39110"/>
</dbReference>
<protein>
    <submittedName>
        <fullName evidence="1">Uncharacterized protein</fullName>
    </submittedName>
</protein>
<dbReference type="Proteomes" id="UP000030680">
    <property type="component" value="Unassembled WGS sequence"/>
</dbReference>
<name>M2XEW5_GALSU</name>
<accession>M2XEW5</accession>
<gene>
    <name evidence="1" type="ORF">Gasu_39110</name>
</gene>
<dbReference type="GeneID" id="17087481"/>